<comment type="caution">
    <text evidence="1">The sequence shown here is derived from an EMBL/GenBank/DDBJ whole genome shotgun (WGS) entry which is preliminary data.</text>
</comment>
<sequence>LPSLVLIFHSNCAQILTYYLDSSSRIFHYARLSAAAELFIQSMPCLILPTLQPFTSRNDVL</sequence>
<proteinExistence type="predicted"/>
<protein>
    <submittedName>
        <fullName evidence="1">Uncharacterized protein</fullName>
    </submittedName>
</protein>
<accession>A0A0V1GCM6</accession>
<name>A0A0V1GCM6_TRIPS</name>
<gene>
    <name evidence="1" type="ORF">T4B_12020</name>
</gene>
<dbReference type="AlphaFoldDB" id="A0A0V1GCM6"/>
<dbReference type="EMBL" id="JYDS01003563">
    <property type="protein sequence ID" value="KRY96026.1"/>
    <property type="molecule type" value="Genomic_DNA"/>
</dbReference>
<feature type="non-terminal residue" evidence="1">
    <location>
        <position position="61"/>
    </location>
</feature>
<feature type="non-terminal residue" evidence="1">
    <location>
        <position position="1"/>
    </location>
</feature>
<evidence type="ECO:0000313" key="1">
    <source>
        <dbReference type="EMBL" id="KRY96026.1"/>
    </source>
</evidence>
<dbReference type="Proteomes" id="UP000054805">
    <property type="component" value="Unassembled WGS sequence"/>
</dbReference>
<organism evidence="1 2">
    <name type="scientific">Trichinella pseudospiralis</name>
    <name type="common">Parasitic roundworm</name>
    <dbReference type="NCBI Taxonomy" id="6337"/>
    <lineage>
        <taxon>Eukaryota</taxon>
        <taxon>Metazoa</taxon>
        <taxon>Ecdysozoa</taxon>
        <taxon>Nematoda</taxon>
        <taxon>Enoplea</taxon>
        <taxon>Dorylaimia</taxon>
        <taxon>Trichinellida</taxon>
        <taxon>Trichinellidae</taxon>
        <taxon>Trichinella</taxon>
    </lineage>
</organism>
<keyword evidence="2" id="KW-1185">Reference proteome</keyword>
<reference evidence="1 2" key="1">
    <citation type="submission" date="2015-01" db="EMBL/GenBank/DDBJ databases">
        <title>Evolution of Trichinella species and genotypes.</title>
        <authorList>
            <person name="Korhonen P.K."/>
            <person name="Edoardo P."/>
            <person name="Giuseppe L.R."/>
            <person name="Gasser R.B."/>
        </authorList>
    </citation>
    <scope>NUCLEOTIDE SEQUENCE [LARGE SCALE GENOMIC DNA]</scope>
    <source>
        <strain evidence="1">ISS588</strain>
    </source>
</reference>
<evidence type="ECO:0000313" key="2">
    <source>
        <dbReference type="Proteomes" id="UP000054805"/>
    </source>
</evidence>